<evidence type="ECO:0000256" key="7">
    <source>
        <dbReference type="SAM" id="Phobius"/>
    </source>
</evidence>
<dbReference type="GO" id="GO:0005886">
    <property type="term" value="C:plasma membrane"/>
    <property type="evidence" value="ECO:0007669"/>
    <property type="project" value="UniProtKB-SubCell"/>
</dbReference>
<gene>
    <name evidence="8" type="ORF">BN1051_01732</name>
</gene>
<sequence>MARVKNRVLLVFMHLHAALRPWARRGLGYSVAMSRTSDKHLLVRNANFRALWISSTAGLLGTSVAAVALPLIAAVELDAGNFAVAALAGIGYLPWLFFGLPIGALVDRYRRRPLIIGSLAARILLLASLPVAYWLDALSLVHLFAVSFLAGLAAVFFTLAEAALVPRAVDREDLVEGNGLMTGTGASADAAGRTLGGWLTQLWGASNALLIQVAASVVALLAVASLKVREAAQPPVGRRLGREMGDGLRYALSTAPLRVLLYVGALWNLGGNIVASVLVLLVVRTIGESALMLGVVTAALAVGGTLGGLTVKRATARLGSGRVWRYSLFPAAAGYASLLFMTPGWGMLPGIAGLFVTGFFISQNIVVSTSFRQRVCPPWMMGRLSSANRMVSWGMLAVAGFAGGALATLLGVREAVFAGLCVALSAPLLAVFGPLRGIRHLEELEPAAEPQQAAESPL</sequence>
<dbReference type="PANTHER" id="PTHR23513:SF6">
    <property type="entry name" value="MAJOR FACILITATOR SUPERFAMILY ASSOCIATED DOMAIN-CONTAINING PROTEIN"/>
    <property type="match status" value="1"/>
</dbReference>
<dbReference type="AlphaFoldDB" id="A0A078MU84"/>
<feature type="transmembrane region" description="Helical" evidence="7">
    <location>
        <begin position="50"/>
        <end position="75"/>
    </location>
</feature>
<evidence type="ECO:0000256" key="3">
    <source>
        <dbReference type="ARBA" id="ARBA00022475"/>
    </source>
</evidence>
<dbReference type="SUPFAM" id="SSF103473">
    <property type="entry name" value="MFS general substrate transporter"/>
    <property type="match status" value="1"/>
</dbReference>
<keyword evidence="2" id="KW-0813">Transport</keyword>
<dbReference type="InterPro" id="IPR010290">
    <property type="entry name" value="TM_effector"/>
</dbReference>
<feature type="transmembrane region" description="Helical" evidence="7">
    <location>
        <begin position="416"/>
        <end position="435"/>
    </location>
</feature>
<dbReference type="InterPro" id="IPR036259">
    <property type="entry name" value="MFS_trans_sf"/>
</dbReference>
<dbReference type="CDD" id="cd06173">
    <property type="entry name" value="MFS_MefA_like"/>
    <property type="match status" value="1"/>
</dbReference>
<dbReference type="PANTHER" id="PTHR23513">
    <property type="entry name" value="INTEGRAL MEMBRANE EFFLUX PROTEIN-RELATED"/>
    <property type="match status" value="1"/>
</dbReference>
<protein>
    <submittedName>
        <fullName evidence="8">Enterobactin exporter EntS</fullName>
    </submittedName>
</protein>
<evidence type="ECO:0000256" key="6">
    <source>
        <dbReference type="ARBA" id="ARBA00023136"/>
    </source>
</evidence>
<accession>A0A078MU84</accession>
<reference evidence="8" key="1">
    <citation type="submission" date="2014-07" db="EMBL/GenBank/DDBJ databases">
        <authorList>
            <person name="Urmite Genomes Urmite Genomes"/>
        </authorList>
    </citation>
    <scope>NUCLEOTIDE SEQUENCE</scope>
    <source>
        <strain evidence="8">11W110_air</strain>
    </source>
</reference>
<evidence type="ECO:0000256" key="5">
    <source>
        <dbReference type="ARBA" id="ARBA00022989"/>
    </source>
</evidence>
<feature type="transmembrane region" description="Helical" evidence="7">
    <location>
        <begin position="142"/>
        <end position="165"/>
    </location>
</feature>
<keyword evidence="6 7" id="KW-0472">Membrane</keyword>
<feature type="transmembrane region" description="Helical" evidence="7">
    <location>
        <begin position="202"/>
        <end position="224"/>
    </location>
</feature>
<feature type="transmembrane region" description="Helical" evidence="7">
    <location>
        <begin position="390"/>
        <end position="410"/>
    </location>
</feature>
<feature type="transmembrane region" description="Helical" evidence="7">
    <location>
        <begin position="347"/>
        <end position="369"/>
    </location>
</feature>
<dbReference type="PATRIC" id="fig|1461584.3.peg.1715"/>
<comment type="subcellular location">
    <subcellularLocation>
        <location evidence="1">Cell membrane</location>
        <topology evidence="1">Multi-pass membrane protein</topology>
    </subcellularLocation>
</comment>
<dbReference type="Pfam" id="PF05977">
    <property type="entry name" value="MFS_3"/>
    <property type="match status" value="1"/>
</dbReference>
<evidence type="ECO:0000313" key="8">
    <source>
        <dbReference type="EMBL" id="CEA08386.1"/>
    </source>
</evidence>
<dbReference type="EMBL" id="LN483070">
    <property type="protein sequence ID" value="CEA08386.1"/>
    <property type="molecule type" value="Genomic_DNA"/>
</dbReference>
<feature type="transmembrane region" description="Helical" evidence="7">
    <location>
        <begin position="289"/>
        <end position="311"/>
    </location>
</feature>
<keyword evidence="3" id="KW-1003">Cell membrane</keyword>
<evidence type="ECO:0000256" key="1">
    <source>
        <dbReference type="ARBA" id="ARBA00004651"/>
    </source>
</evidence>
<evidence type="ECO:0000256" key="2">
    <source>
        <dbReference type="ARBA" id="ARBA00022448"/>
    </source>
</evidence>
<keyword evidence="5 7" id="KW-1133">Transmembrane helix</keyword>
<feature type="transmembrane region" description="Helical" evidence="7">
    <location>
        <begin position="82"/>
        <end position="102"/>
    </location>
</feature>
<feature type="transmembrane region" description="Helical" evidence="7">
    <location>
        <begin position="259"/>
        <end position="283"/>
    </location>
</feature>
<name>A0A078MU84_9MICC</name>
<organism evidence="8">
    <name type="scientific">Arthrobacter saudimassiliensis</name>
    <dbReference type="NCBI Taxonomy" id="1461584"/>
    <lineage>
        <taxon>Bacteria</taxon>
        <taxon>Bacillati</taxon>
        <taxon>Actinomycetota</taxon>
        <taxon>Actinomycetes</taxon>
        <taxon>Micrococcales</taxon>
        <taxon>Micrococcaceae</taxon>
        <taxon>Arthrobacter</taxon>
    </lineage>
</organism>
<proteinExistence type="predicted"/>
<dbReference type="Gene3D" id="1.20.1250.20">
    <property type="entry name" value="MFS general substrate transporter like domains"/>
    <property type="match status" value="1"/>
</dbReference>
<feature type="transmembrane region" description="Helical" evidence="7">
    <location>
        <begin position="114"/>
        <end position="135"/>
    </location>
</feature>
<evidence type="ECO:0000256" key="4">
    <source>
        <dbReference type="ARBA" id="ARBA00022692"/>
    </source>
</evidence>
<keyword evidence="4 7" id="KW-0812">Transmembrane</keyword>